<feature type="region of interest" description="Disordered" evidence="1">
    <location>
        <begin position="342"/>
        <end position="363"/>
    </location>
</feature>
<evidence type="ECO:0000313" key="3">
    <source>
        <dbReference type="EMBL" id="KAK5083219.1"/>
    </source>
</evidence>
<reference evidence="3 4" key="1">
    <citation type="submission" date="2023-08" db="EMBL/GenBank/DDBJ databases">
        <title>Black Yeasts Isolated from many extreme environments.</title>
        <authorList>
            <person name="Coleine C."/>
            <person name="Stajich J.E."/>
            <person name="Selbmann L."/>
        </authorList>
    </citation>
    <scope>NUCLEOTIDE SEQUENCE [LARGE SCALE GENOMIC DNA]</scope>
    <source>
        <strain evidence="3 4">CCFEE 5885</strain>
    </source>
</reference>
<gene>
    <name evidence="3" type="ORF">LTR24_007847</name>
</gene>
<feature type="domain" description="Ubiquitin-like" evidence="2">
    <location>
        <begin position="255"/>
        <end position="324"/>
    </location>
</feature>
<feature type="compositionally biased region" description="Basic and acidic residues" evidence="1">
    <location>
        <begin position="347"/>
        <end position="357"/>
    </location>
</feature>
<accession>A0ABR0K291</accession>
<dbReference type="Pfam" id="PF22893">
    <property type="entry name" value="ULD_2"/>
    <property type="match status" value="1"/>
</dbReference>
<keyword evidence="4" id="KW-1185">Reference proteome</keyword>
<protein>
    <recommendedName>
        <fullName evidence="2">Ubiquitin-like domain-containing protein</fullName>
    </recommendedName>
</protein>
<evidence type="ECO:0000313" key="4">
    <source>
        <dbReference type="Proteomes" id="UP001345013"/>
    </source>
</evidence>
<feature type="region of interest" description="Disordered" evidence="1">
    <location>
        <begin position="406"/>
        <end position="436"/>
    </location>
</feature>
<dbReference type="EMBL" id="JAVRRG010000124">
    <property type="protein sequence ID" value="KAK5083219.1"/>
    <property type="molecule type" value="Genomic_DNA"/>
</dbReference>
<sequence length="481" mass="53815">MANDELSTKVYGDIHVGGHAHVQLGDRILTRHNHYHVRGVYVSTRERRKRGGSVQTRYPQITQRANGKTIHARRWNDANHLDKRRNQVGGSSSCARQAYEDVTVSTAAWTGVLSQAQSASRLVLNALAQRADWKHIRQTILHLHKTLIRKQPVVKTLSPHMHGNAVDGYPGYLTNSSAAGETVTATPSTQQQTQARRDVLMFCAAVLTLMLGRDISAQDVLEVLSRCQHDQLMPALTFLFGIGTCGYIARASATQHYVTLEDAYGHPRTVTMDSCMDFDILRKFLEVHYRQTNGKAGEALIRAGRFHLMLGSRRGRVIDAQEWAVYHRDYDTFRSTVGDKATLSQGREAEEQNEQRPYDGLSPLTGSELIRAEDFNSGSNTNYRIDGLQNVDVRIVARPKVHDYPYSRGVSSLRRSKRPSTNSSRNSMASNQNARLSRNRYPSILIPQNSWQEHDAIKDVALGISPAQTIILSPEALSVLP</sequence>
<dbReference type="InterPro" id="IPR054464">
    <property type="entry name" value="ULD_fung"/>
</dbReference>
<organism evidence="3 4">
    <name type="scientific">Lithohypha guttulata</name>
    <dbReference type="NCBI Taxonomy" id="1690604"/>
    <lineage>
        <taxon>Eukaryota</taxon>
        <taxon>Fungi</taxon>
        <taxon>Dikarya</taxon>
        <taxon>Ascomycota</taxon>
        <taxon>Pezizomycotina</taxon>
        <taxon>Eurotiomycetes</taxon>
        <taxon>Chaetothyriomycetidae</taxon>
        <taxon>Chaetothyriales</taxon>
        <taxon>Trichomeriaceae</taxon>
        <taxon>Lithohypha</taxon>
    </lineage>
</organism>
<feature type="compositionally biased region" description="Polar residues" evidence="1">
    <location>
        <begin position="419"/>
        <end position="436"/>
    </location>
</feature>
<comment type="caution">
    <text evidence="3">The sequence shown here is derived from an EMBL/GenBank/DDBJ whole genome shotgun (WGS) entry which is preliminary data.</text>
</comment>
<proteinExistence type="predicted"/>
<evidence type="ECO:0000256" key="1">
    <source>
        <dbReference type="SAM" id="MobiDB-lite"/>
    </source>
</evidence>
<evidence type="ECO:0000259" key="2">
    <source>
        <dbReference type="Pfam" id="PF22893"/>
    </source>
</evidence>
<name>A0ABR0K291_9EURO</name>
<dbReference type="Proteomes" id="UP001345013">
    <property type="component" value="Unassembled WGS sequence"/>
</dbReference>